<evidence type="ECO:0000256" key="1">
    <source>
        <dbReference type="SAM" id="Phobius"/>
    </source>
</evidence>
<gene>
    <name evidence="2" type="ORF">C7380_10388</name>
</gene>
<dbReference type="EMBL" id="QGGI01000003">
    <property type="protein sequence ID" value="PWJ95910.1"/>
    <property type="molecule type" value="Genomic_DNA"/>
</dbReference>
<keyword evidence="1" id="KW-1133">Transmembrane helix</keyword>
<organism evidence="2 3">
    <name type="scientific">Oceanotoga teriensis</name>
    <dbReference type="NCBI Taxonomy" id="515440"/>
    <lineage>
        <taxon>Bacteria</taxon>
        <taxon>Thermotogati</taxon>
        <taxon>Thermotogota</taxon>
        <taxon>Thermotogae</taxon>
        <taxon>Petrotogales</taxon>
        <taxon>Petrotogaceae</taxon>
        <taxon>Oceanotoga</taxon>
    </lineage>
</organism>
<keyword evidence="1" id="KW-0812">Transmembrane</keyword>
<sequence>MKKNYFVSIFILLYPIFIFSLKADNLMIFGKDIFDFDEVKNISVIFKMEKKDFRDYDYFVEFKADFEKRDSKIFKMKYDETKVSNNFSELVNEENYIQRGTEYILIKEEEIYKFNLNFFQFIKQNIKSSQVLDFYTIALDTIYSY</sequence>
<evidence type="ECO:0000313" key="2">
    <source>
        <dbReference type="EMBL" id="PWJ95910.1"/>
    </source>
</evidence>
<dbReference type="AlphaFoldDB" id="A0AA45C878"/>
<keyword evidence="1" id="KW-0472">Membrane</keyword>
<keyword evidence="3" id="KW-1185">Reference proteome</keyword>
<reference evidence="2 3" key="1">
    <citation type="submission" date="2018-05" db="EMBL/GenBank/DDBJ databases">
        <title>Genomic Encyclopedia of Type Strains, Phase IV (KMG-IV): sequencing the most valuable type-strain genomes for metagenomic binning, comparative biology and taxonomic classification.</title>
        <authorList>
            <person name="Goeker M."/>
        </authorList>
    </citation>
    <scope>NUCLEOTIDE SEQUENCE [LARGE SCALE GENOMIC DNA]</scope>
    <source>
        <strain evidence="2 3">DSM 24906</strain>
    </source>
</reference>
<name>A0AA45C878_9BACT</name>
<evidence type="ECO:0000313" key="3">
    <source>
        <dbReference type="Proteomes" id="UP000245921"/>
    </source>
</evidence>
<proteinExistence type="predicted"/>
<accession>A0AA45C878</accession>
<protein>
    <submittedName>
        <fullName evidence="2">Uncharacterized protein</fullName>
    </submittedName>
</protein>
<feature type="transmembrane region" description="Helical" evidence="1">
    <location>
        <begin position="6"/>
        <end position="23"/>
    </location>
</feature>
<dbReference type="Proteomes" id="UP000245921">
    <property type="component" value="Unassembled WGS sequence"/>
</dbReference>
<dbReference type="RefSeq" id="WP_109604027.1">
    <property type="nucleotide sequence ID" value="NZ_JAMHJO010000007.1"/>
</dbReference>
<comment type="caution">
    <text evidence="2">The sequence shown here is derived from an EMBL/GenBank/DDBJ whole genome shotgun (WGS) entry which is preliminary data.</text>
</comment>